<feature type="compositionally biased region" description="Polar residues" evidence="9">
    <location>
        <begin position="929"/>
        <end position="939"/>
    </location>
</feature>
<evidence type="ECO:0008006" key="15">
    <source>
        <dbReference type="Google" id="ProtNLM"/>
    </source>
</evidence>
<proteinExistence type="inferred from homology"/>
<feature type="compositionally biased region" description="Low complexity" evidence="9">
    <location>
        <begin position="1169"/>
        <end position="1180"/>
    </location>
</feature>
<dbReference type="InterPro" id="IPR017871">
    <property type="entry name" value="ABC_transporter-like_CS"/>
</dbReference>
<feature type="region of interest" description="Disordered" evidence="9">
    <location>
        <begin position="218"/>
        <end position="252"/>
    </location>
</feature>
<dbReference type="SUPFAM" id="SSF52540">
    <property type="entry name" value="P-loop containing nucleoside triphosphate hydrolases"/>
    <property type="match status" value="1"/>
</dbReference>
<evidence type="ECO:0000256" key="10">
    <source>
        <dbReference type="SAM" id="Phobius"/>
    </source>
</evidence>
<feature type="region of interest" description="Disordered" evidence="9">
    <location>
        <begin position="898"/>
        <end position="939"/>
    </location>
</feature>
<evidence type="ECO:0000256" key="8">
    <source>
        <dbReference type="ARBA" id="ARBA00024363"/>
    </source>
</evidence>
<feature type="transmembrane region" description="Helical" evidence="10">
    <location>
        <begin position="104"/>
        <end position="123"/>
    </location>
</feature>
<dbReference type="FunFam" id="3.40.50.300:FF:000287">
    <property type="entry name" value="Multidrug ABC transporter ATP-binding protein"/>
    <property type="match status" value="1"/>
</dbReference>
<feature type="transmembrane region" description="Helical" evidence="10">
    <location>
        <begin position="541"/>
        <end position="566"/>
    </location>
</feature>
<dbReference type="PANTHER" id="PTHR24221:SF648">
    <property type="entry name" value="ABC-TYPE TRANSPORTER ATR1"/>
    <property type="match status" value="1"/>
</dbReference>
<dbReference type="InterPro" id="IPR036640">
    <property type="entry name" value="ABC1_TM_sf"/>
</dbReference>
<accession>A0A1B9IR92</accession>
<evidence type="ECO:0000313" key="14">
    <source>
        <dbReference type="Proteomes" id="UP000092583"/>
    </source>
</evidence>
<dbReference type="GO" id="GO:0016020">
    <property type="term" value="C:membrane"/>
    <property type="evidence" value="ECO:0007669"/>
    <property type="project" value="UniProtKB-SubCell"/>
</dbReference>
<keyword evidence="2" id="KW-0813">Transport</keyword>
<evidence type="ECO:0000256" key="9">
    <source>
        <dbReference type="SAM" id="MobiDB-lite"/>
    </source>
</evidence>
<dbReference type="InterPro" id="IPR011527">
    <property type="entry name" value="ABC1_TM_dom"/>
</dbReference>
<dbReference type="STRING" id="1331196.A0A1B9IR92"/>
<feature type="compositionally biased region" description="Low complexity" evidence="9">
    <location>
        <begin position="1150"/>
        <end position="1161"/>
    </location>
</feature>
<feature type="compositionally biased region" description="Basic and acidic residues" evidence="9">
    <location>
        <begin position="1246"/>
        <end position="1262"/>
    </location>
</feature>
<reference evidence="13 14" key="1">
    <citation type="submission" date="2013-07" db="EMBL/GenBank/DDBJ databases">
        <title>The Genome Sequence of Kwoniella mangroviensis CBS10435.</title>
        <authorList>
            <consortium name="The Broad Institute Genome Sequencing Platform"/>
            <person name="Cuomo C."/>
            <person name="Litvintseva A."/>
            <person name="Chen Y."/>
            <person name="Heitman J."/>
            <person name="Sun S."/>
            <person name="Springer D."/>
            <person name="Dromer F."/>
            <person name="Young S.K."/>
            <person name="Zeng Q."/>
            <person name="Gargeya S."/>
            <person name="Fitzgerald M."/>
            <person name="Abouelleil A."/>
            <person name="Alvarado L."/>
            <person name="Berlin A.M."/>
            <person name="Chapman S.B."/>
            <person name="Dewar J."/>
            <person name="Goldberg J."/>
            <person name="Griggs A."/>
            <person name="Gujja S."/>
            <person name="Hansen M."/>
            <person name="Howarth C."/>
            <person name="Imamovic A."/>
            <person name="Larimer J."/>
            <person name="McCowan C."/>
            <person name="Murphy C."/>
            <person name="Pearson M."/>
            <person name="Priest M."/>
            <person name="Roberts A."/>
            <person name="Saif S."/>
            <person name="Shea T."/>
            <person name="Sykes S."/>
            <person name="Wortman J."/>
            <person name="Nusbaum C."/>
            <person name="Birren B."/>
        </authorList>
    </citation>
    <scope>NUCLEOTIDE SEQUENCE [LARGE SCALE GENOMIC DNA]</scope>
    <source>
        <strain evidence="13 14">CBS 10435</strain>
    </source>
</reference>
<feature type="domain" description="ABC transmembrane type-1" evidence="12">
    <location>
        <begin position="322"/>
        <end position="601"/>
    </location>
</feature>
<feature type="compositionally biased region" description="Basic and acidic residues" evidence="9">
    <location>
        <begin position="898"/>
        <end position="922"/>
    </location>
</feature>
<dbReference type="EMBL" id="KI669462">
    <property type="protein sequence ID" value="OCF58072.1"/>
    <property type="molecule type" value="Genomic_DNA"/>
</dbReference>
<evidence type="ECO:0000256" key="4">
    <source>
        <dbReference type="ARBA" id="ARBA00022741"/>
    </source>
</evidence>
<feature type="compositionally biased region" description="Basic residues" evidence="9">
    <location>
        <begin position="1263"/>
        <end position="1273"/>
    </location>
</feature>
<comment type="subcellular location">
    <subcellularLocation>
        <location evidence="1">Membrane</location>
        <topology evidence="1">Multi-pass membrane protein</topology>
    </subcellularLocation>
</comment>
<dbReference type="SMART" id="SM00382">
    <property type="entry name" value="AAA"/>
    <property type="match status" value="1"/>
</dbReference>
<dbReference type="InterPro" id="IPR039421">
    <property type="entry name" value="Type_1_exporter"/>
</dbReference>
<dbReference type="AlphaFoldDB" id="A0A1B9IR92"/>
<dbReference type="InterPro" id="IPR003439">
    <property type="entry name" value="ABC_transporter-like_ATP-bd"/>
</dbReference>
<organism evidence="13 14">
    <name type="scientific">Kwoniella mangroviensis CBS 10435</name>
    <dbReference type="NCBI Taxonomy" id="1331196"/>
    <lineage>
        <taxon>Eukaryota</taxon>
        <taxon>Fungi</taxon>
        <taxon>Dikarya</taxon>
        <taxon>Basidiomycota</taxon>
        <taxon>Agaricomycotina</taxon>
        <taxon>Tremellomycetes</taxon>
        <taxon>Tremellales</taxon>
        <taxon>Cryptococcaceae</taxon>
        <taxon>Kwoniella</taxon>
    </lineage>
</organism>
<dbReference type="Pfam" id="PF00664">
    <property type="entry name" value="ABC_membrane"/>
    <property type="match status" value="1"/>
</dbReference>
<dbReference type="Gene3D" id="3.40.50.300">
    <property type="entry name" value="P-loop containing nucleotide triphosphate hydrolases"/>
    <property type="match status" value="1"/>
</dbReference>
<dbReference type="GO" id="GO:0005524">
    <property type="term" value="F:ATP binding"/>
    <property type="evidence" value="ECO:0007669"/>
    <property type="project" value="UniProtKB-KW"/>
</dbReference>
<dbReference type="GO" id="GO:0140359">
    <property type="term" value="F:ABC-type transporter activity"/>
    <property type="evidence" value="ECO:0007669"/>
    <property type="project" value="InterPro"/>
</dbReference>
<keyword evidence="7 10" id="KW-0472">Membrane</keyword>
<evidence type="ECO:0000256" key="6">
    <source>
        <dbReference type="ARBA" id="ARBA00022989"/>
    </source>
</evidence>
<keyword evidence="5" id="KW-0067">ATP-binding</keyword>
<dbReference type="PROSITE" id="PS50893">
    <property type="entry name" value="ABC_TRANSPORTER_2"/>
    <property type="match status" value="1"/>
</dbReference>
<dbReference type="GO" id="GO:0016887">
    <property type="term" value="F:ATP hydrolysis activity"/>
    <property type="evidence" value="ECO:0007669"/>
    <property type="project" value="InterPro"/>
</dbReference>
<dbReference type="Gene3D" id="1.20.1560.10">
    <property type="entry name" value="ABC transporter type 1, transmembrane domain"/>
    <property type="match status" value="1"/>
</dbReference>
<comment type="similarity">
    <text evidence="8">Belongs to the ABC transporter superfamily. ABCB family. Heavy Metal importer (TC 3.A.1.210) subfamily.</text>
</comment>
<dbReference type="Pfam" id="PF00005">
    <property type="entry name" value="ABC_tran"/>
    <property type="match status" value="1"/>
</dbReference>
<dbReference type="InterPro" id="IPR003593">
    <property type="entry name" value="AAA+_ATPase"/>
</dbReference>
<evidence type="ECO:0000259" key="11">
    <source>
        <dbReference type="PROSITE" id="PS50893"/>
    </source>
</evidence>
<dbReference type="CDD" id="cd18583">
    <property type="entry name" value="ABC_6TM_HMT1"/>
    <property type="match status" value="1"/>
</dbReference>
<feature type="transmembrane region" description="Helical" evidence="10">
    <location>
        <begin position="12"/>
        <end position="28"/>
    </location>
</feature>
<dbReference type="Proteomes" id="UP000092583">
    <property type="component" value="Unassembled WGS sequence"/>
</dbReference>
<dbReference type="PROSITE" id="PS50929">
    <property type="entry name" value="ABC_TM1F"/>
    <property type="match status" value="1"/>
</dbReference>
<feature type="transmembrane region" description="Helical" evidence="10">
    <location>
        <begin position="132"/>
        <end position="152"/>
    </location>
</feature>
<feature type="compositionally biased region" description="Low complexity" evidence="9">
    <location>
        <begin position="229"/>
        <end position="245"/>
    </location>
</feature>
<dbReference type="PROSITE" id="PS00211">
    <property type="entry name" value="ABC_TRANSPORTER_1"/>
    <property type="match status" value="1"/>
</dbReference>
<feature type="domain" description="ABC transporter" evidence="11">
    <location>
        <begin position="635"/>
        <end position="869"/>
    </location>
</feature>
<evidence type="ECO:0000259" key="12">
    <source>
        <dbReference type="PROSITE" id="PS50929"/>
    </source>
</evidence>
<evidence type="ECO:0000256" key="3">
    <source>
        <dbReference type="ARBA" id="ARBA00022692"/>
    </source>
</evidence>
<feature type="compositionally biased region" description="Polar residues" evidence="9">
    <location>
        <begin position="1205"/>
        <end position="1214"/>
    </location>
</feature>
<feature type="region of interest" description="Disordered" evidence="9">
    <location>
        <begin position="963"/>
        <end position="1273"/>
    </location>
</feature>
<evidence type="ECO:0000256" key="1">
    <source>
        <dbReference type="ARBA" id="ARBA00004141"/>
    </source>
</evidence>
<feature type="compositionally biased region" description="Basic and acidic residues" evidence="9">
    <location>
        <begin position="1008"/>
        <end position="1023"/>
    </location>
</feature>
<dbReference type="PANTHER" id="PTHR24221">
    <property type="entry name" value="ATP-BINDING CASSETTE SUB-FAMILY B"/>
    <property type="match status" value="1"/>
</dbReference>
<keyword evidence="14" id="KW-1185">Reference proteome</keyword>
<evidence type="ECO:0000313" key="13">
    <source>
        <dbReference type="EMBL" id="OCF58072.1"/>
    </source>
</evidence>
<evidence type="ECO:0000256" key="5">
    <source>
        <dbReference type="ARBA" id="ARBA00022840"/>
    </source>
</evidence>
<gene>
    <name evidence="13" type="ORF">L486_04101</name>
</gene>
<feature type="compositionally biased region" description="Polar residues" evidence="9">
    <location>
        <begin position="1098"/>
        <end position="1116"/>
    </location>
</feature>
<dbReference type="OrthoDB" id="6500128at2759"/>
<feature type="transmembrane region" description="Helical" evidence="10">
    <location>
        <begin position="453"/>
        <end position="475"/>
    </location>
</feature>
<protein>
    <recommendedName>
        <fullName evidence="15">ABC transporter</fullName>
    </recommendedName>
</protein>
<keyword evidence="4" id="KW-0547">Nucleotide-binding</keyword>
<keyword evidence="6 10" id="KW-1133">Transmembrane helix</keyword>
<evidence type="ECO:0000256" key="7">
    <source>
        <dbReference type="ARBA" id="ARBA00023136"/>
    </source>
</evidence>
<dbReference type="InterPro" id="IPR027417">
    <property type="entry name" value="P-loop_NTPase"/>
</dbReference>
<keyword evidence="3 10" id="KW-0812">Transmembrane</keyword>
<name>A0A1B9IR92_9TREE</name>
<evidence type="ECO:0000256" key="2">
    <source>
        <dbReference type="ARBA" id="ARBA00022448"/>
    </source>
</evidence>
<sequence length="1273" mass="139180">MTSTAPFLTPLHYIIPVILFAPLIFVLLPKPKPIDPIPGVRPITVQRITPRKPTISTCLLLLSLLAFGDIAILASDLVTERIRNGDQPINIPDYLRGGKLAGEVIYTLGQLIVYGLALAGVWWREKWQSQSLVTLATLAFALEIPNLVGLVLREVHTHGYDKIFTVLSLVPSSSRLLVLPILIVALLSPRVSYEPADERTGLLGESAVDGRVDSASTEYGTFDDDSQDPTKTTTSTTGAPTTPVPGAGENTINPNDNTAALAAKIAAAKKIKITKQLGVKKKDEKKEELSLREAWLKFRPLVPKLWPATSIKLQFFAAMTGVMIIVDRILTPLSPISMGLLIRALTERNQHDIWKWLGIYLVIRLLNANGTLGAIQQAFWLPIVQYTDREMQMLCFNHILELSLAYHTKRNTGEVMRIIERGSAVNNLFRTILFSVIPTFADIAIGFSVFQYLFGPIITFTVLLFMIPYLCFTYYSTKFRKYIRQEYIDKDVQQRGVVSDVLTNWESVKYFTGEPREVERFTNAVEDLQKVEWQWDMGFQAVYAIQSLLLTLGFASGAILLAWNIMRGIGDAALFVIFIQYYGAFTTPLNQLSSLYRSINTNITDSEKMLKLLAEQTEIKDLPDAKDLIITDGTIEFDDVTFSYDDKVTALKNVSFKLGKGESMALVGETGSGKSTILKLIYRFYEVSSGRILIDGQDISKVSQASLRNVIGIVPQDSVLWNDTIGANIAYGKPGASDEEVIAAAIRGRIHDKIMTFDEGYDTIVGERGKRLSGGEKQRVSLARMFLKNPAILVLDEATSALDTETEREIQKSLTVLSKGKSSLSIAHRFSTIINSDKIAVMKEGQMIEIGTYQELITKKDGIFARMWKRQIYTEAELLDDEDLEKVANTLPTADDLRYAHAHPAEKFDTKKGKDDDDKPDNGAEDPTSEQPSSSTTAIAQTKGDAPALIDLDDKAKDQTTEGFGFAVDVPPPIIDNPENASFADAVKSPSPEDSGEANVIIAPEPPSRPHDIEEGKDVRESTPDAAEPTSAATGPASVVEVQDPIAAARPEEVEDGFSETPKPAEETETTPDTTSTPVPSVPFPSSPFASPKKEGSVSLSLNSPSRKSTEGSSSPVKAFPTESPKPASVPFPSSASGKPANTKRWSTMSASPSIASALSSTGGGEGAPTGSSPSKSDTSGGDKSDKRRKRLSSIKGFVRRISDQGLTRSSSGLRSPASEELPPISGNNENDHEPDENTPLVGQGEQRERKVSTHGGKDDKKLSKKKKKHGKH</sequence>
<feature type="transmembrane region" description="Helical" evidence="10">
    <location>
        <begin position="427"/>
        <end position="447"/>
    </location>
</feature>
<feature type="transmembrane region" description="Helical" evidence="10">
    <location>
        <begin position="55"/>
        <end position="74"/>
    </location>
</feature>
<reference evidence="14" key="2">
    <citation type="submission" date="2013-12" db="EMBL/GenBank/DDBJ databases">
        <title>Evolution of pathogenesis and genome organization in the Tremellales.</title>
        <authorList>
            <person name="Cuomo C."/>
            <person name="Litvintseva A."/>
            <person name="Heitman J."/>
            <person name="Chen Y."/>
            <person name="Sun S."/>
            <person name="Springer D."/>
            <person name="Dromer F."/>
            <person name="Young S."/>
            <person name="Zeng Q."/>
            <person name="Chapman S."/>
            <person name="Gujja S."/>
            <person name="Saif S."/>
            <person name="Birren B."/>
        </authorList>
    </citation>
    <scope>NUCLEOTIDE SEQUENCE [LARGE SCALE GENOMIC DNA]</scope>
    <source>
        <strain evidence="14">CBS 10435</strain>
    </source>
</reference>
<dbReference type="SUPFAM" id="SSF90123">
    <property type="entry name" value="ABC transporter transmembrane region"/>
    <property type="match status" value="1"/>
</dbReference>